<organism evidence="11 12">
    <name type="scientific">Ilyodon furcidens</name>
    <name type="common">goldbreast splitfin</name>
    <dbReference type="NCBI Taxonomy" id="33524"/>
    <lineage>
        <taxon>Eukaryota</taxon>
        <taxon>Metazoa</taxon>
        <taxon>Chordata</taxon>
        <taxon>Craniata</taxon>
        <taxon>Vertebrata</taxon>
        <taxon>Euteleostomi</taxon>
        <taxon>Actinopterygii</taxon>
        <taxon>Neopterygii</taxon>
        <taxon>Teleostei</taxon>
        <taxon>Neoteleostei</taxon>
        <taxon>Acanthomorphata</taxon>
        <taxon>Ovalentaria</taxon>
        <taxon>Atherinomorphae</taxon>
        <taxon>Cyprinodontiformes</taxon>
        <taxon>Goodeidae</taxon>
        <taxon>Ilyodon</taxon>
    </lineage>
</organism>
<dbReference type="Gene3D" id="2.60.40.10">
    <property type="entry name" value="Immunoglobulins"/>
    <property type="match status" value="2"/>
</dbReference>
<keyword evidence="8" id="KW-0812">Transmembrane</keyword>
<dbReference type="SUPFAM" id="SSF48726">
    <property type="entry name" value="Immunoglobulin"/>
    <property type="match status" value="2"/>
</dbReference>
<dbReference type="SMART" id="SM00406">
    <property type="entry name" value="IGv"/>
    <property type="match status" value="2"/>
</dbReference>
<evidence type="ECO:0000256" key="9">
    <source>
        <dbReference type="SAM" id="SignalP"/>
    </source>
</evidence>
<comment type="caution">
    <text evidence="11">The sequence shown here is derived from an EMBL/GenBank/DDBJ whole genome shotgun (WGS) entry which is preliminary data.</text>
</comment>
<feature type="domain" description="Ig-like" evidence="10">
    <location>
        <begin position="34"/>
        <end position="112"/>
    </location>
</feature>
<dbReference type="Pfam" id="PF07686">
    <property type="entry name" value="V-set"/>
    <property type="match status" value="1"/>
</dbReference>
<dbReference type="InterPro" id="IPR052051">
    <property type="entry name" value="TCR_complex_component"/>
</dbReference>
<dbReference type="InterPro" id="IPR007110">
    <property type="entry name" value="Ig-like_dom"/>
</dbReference>
<feature type="domain" description="Ig-like" evidence="10">
    <location>
        <begin position="137"/>
        <end position="229"/>
    </location>
</feature>
<dbReference type="InterPro" id="IPR013106">
    <property type="entry name" value="Ig_V-set"/>
</dbReference>
<feature type="transmembrane region" description="Helical" evidence="8">
    <location>
        <begin position="249"/>
        <end position="272"/>
    </location>
</feature>
<evidence type="ECO:0000256" key="5">
    <source>
        <dbReference type="ARBA" id="ARBA00023136"/>
    </source>
</evidence>
<keyword evidence="12" id="KW-1185">Reference proteome</keyword>
<evidence type="ECO:0000256" key="1">
    <source>
        <dbReference type="ARBA" id="ARBA00004236"/>
    </source>
</evidence>
<evidence type="ECO:0000313" key="11">
    <source>
        <dbReference type="EMBL" id="MEQ2245371.1"/>
    </source>
</evidence>
<accession>A0ABV0UJY7</accession>
<dbReference type="EMBL" id="JAHRIQ010073047">
    <property type="protein sequence ID" value="MEQ2245371.1"/>
    <property type="molecule type" value="Genomic_DNA"/>
</dbReference>
<gene>
    <name evidence="11" type="ORF">ILYODFUR_027148</name>
</gene>
<keyword evidence="5 8" id="KW-0472">Membrane</keyword>
<evidence type="ECO:0000256" key="6">
    <source>
        <dbReference type="ARBA" id="ARBA00023157"/>
    </source>
</evidence>
<reference evidence="11 12" key="1">
    <citation type="submission" date="2021-06" db="EMBL/GenBank/DDBJ databases">
        <authorList>
            <person name="Palmer J.M."/>
        </authorList>
    </citation>
    <scope>NUCLEOTIDE SEQUENCE [LARGE SCALE GENOMIC DNA]</scope>
    <source>
        <strain evidence="12">if_2019</strain>
        <tissue evidence="11">Muscle</tissue>
    </source>
</reference>
<dbReference type="InterPro" id="IPR013783">
    <property type="entry name" value="Ig-like_fold"/>
</dbReference>
<keyword evidence="2" id="KW-1003">Cell membrane</keyword>
<keyword evidence="4" id="KW-0391">Immunity</keyword>
<protein>
    <recommendedName>
        <fullName evidence="10">Ig-like domain-containing protein</fullName>
    </recommendedName>
</protein>
<keyword evidence="8" id="KW-1133">Transmembrane helix</keyword>
<evidence type="ECO:0000256" key="2">
    <source>
        <dbReference type="ARBA" id="ARBA00022475"/>
    </source>
</evidence>
<keyword evidence="3 9" id="KW-0732">Signal</keyword>
<evidence type="ECO:0000259" key="10">
    <source>
        <dbReference type="PROSITE" id="PS50835"/>
    </source>
</evidence>
<dbReference type="PANTHER" id="PTHR19433">
    <property type="entry name" value="T-CELL RECEPTOR ALPHA CHAIN V REGION-RELATED"/>
    <property type="match status" value="1"/>
</dbReference>
<dbReference type="InterPro" id="IPR003599">
    <property type="entry name" value="Ig_sub"/>
</dbReference>
<evidence type="ECO:0000313" key="12">
    <source>
        <dbReference type="Proteomes" id="UP001482620"/>
    </source>
</evidence>
<name>A0ABV0UJY7_9TELE</name>
<dbReference type="InterPro" id="IPR003598">
    <property type="entry name" value="Ig_sub2"/>
</dbReference>
<keyword evidence="6" id="KW-1015">Disulfide bond</keyword>
<evidence type="ECO:0000256" key="8">
    <source>
        <dbReference type="SAM" id="Phobius"/>
    </source>
</evidence>
<dbReference type="Proteomes" id="UP001482620">
    <property type="component" value="Unassembled WGS sequence"/>
</dbReference>
<dbReference type="InterPro" id="IPR036179">
    <property type="entry name" value="Ig-like_dom_sf"/>
</dbReference>
<feature type="chain" id="PRO_5045453343" description="Ig-like domain-containing protein" evidence="9">
    <location>
        <begin position="20"/>
        <end position="313"/>
    </location>
</feature>
<comment type="subcellular location">
    <subcellularLocation>
        <location evidence="1">Cell membrane</location>
    </subcellularLocation>
</comment>
<evidence type="ECO:0000256" key="7">
    <source>
        <dbReference type="ARBA" id="ARBA00023180"/>
    </source>
</evidence>
<keyword evidence="7" id="KW-0325">Glycoprotein</keyword>
<proteinExistence type="predicted"/>
<dbReference type="SMART" id="SM00408">
    <property type="entry name" value="IGc2"/>
    <property type="match status" value="1"/>
</dbReference>
<sequence>MARGLAAFILLRTIIVIQTLNITDNIPLTEAGLGQTVTLTCNASGHENGLFYWYKMNYGYLVQTVAGGSFGKLILDKHFEKSGFQVKNVGDIHSLIIRNVSKEDEATYLCQAGSAYKLKFVYGTNLAVNDFQNKKSAYVTQTSDIKSVSLGTEVTLQCSLLSKKKEKQSMDQCAEEHKVFWFRAKSESNLGFVYADEKRCGKKPGRSCEYRLSKTINNSLDTGTYYCAVVICGEILFGEGTKVEIRQEFSMYAIVLCGLLACSVLTNITLIFTRRKPKTLDDNHKGDVTAMALTELDEDQSCNVVKYSKHNKT</sequence>
<dbReference type="CDD" id="cd00099">
    <property type="entry name" value="IgV"/>
    <property type="match status" value="2"/>
</dbReference>
<evidence type="ECO:0000256" key="4">
    <source>
        <dbReference type="ARBA" id="ARBA00022859"/>
    </source>
</evidence>
<dbReference type="PROSITE" id="PS50835">
    <property type="entry name" value="IG_LIKE"/>
    <property type="match status" value="2"/>
</dbReference>
<evidence type="ECO:0000256" key="3">
    <source>
        <dbReference type="ARBA" id="ARBA00022729"/>
    </source>
</evidence>
<feature type="signal peptide" evidence="9">
    <location>
        <begin position="1"/>
        <end position="19"/>
    </location>
</feature>
<dbReference type="SMART" id="SM00409">
    <property type="entry name" value="IG"/>
    <property type="match status" value="2"/>
</dbReference>
<dbReference type="PANTHER" id="PTHR19433:SF127">
    <property type="entry name" value="NITR9"/>
    <property type="match status" value="1"/>
</dbReference>